<proteinExistence type="inferred from homology"/>
<evidence type="ECO:0000259" key="9">
    <source>
        <dbReference type="Pfam" id="PF04138"/>
    </source>
</evidence>
<keyword evidence="11" id="KW-1185">Reference proteome</keyword>
<comment type="similarity">
    <text evidence="7">Belongs to the gtrA family.</text>
</comment>
<evidence type="ECO:0000256" key="1">
    <source>
        <dbReference type="ARBA" id="ARBA00004141"/>
    </source>
</evidence>
<dbReference type="EMBL" id="CP076643">
    <property type="protein sequence ID" value="QXO16766.1"/>
    <property type="molecule type" value="Genomic_DNA"/>
</dbReference>
<dbReference type="InterPro" id="IPR007267">
    <property type="entry name" value="GtrA_DPMS_TM"/>
</dbReference>
<keyword evidence="4 8" id="KW-1133">Transmembrane helix</keyword>
<dbReference type="PANTHER" id="PTHR38459:SF1">
    <property type="entry name" value="PROPHAGE BACTOPRENOL-LINKED GLUCOSE TRANSLOCASE HOMOLOG"/>
    <property type="match status" value="1"/>
</dbReference>
<comment type="function">
    <text evidence="6 7">Involved in O antigen modification. Involved in the translocation of bactoprenol-linked glucose across the cytoplasmic membrane.</text>
</comment>
<feature type="transmembrane region" description="Helical" evidence="8">
    <location>
        <begin position="36"/>
        <end position="54"/>
    </location>
</feature>
<evidence type="ECO:0000256" key="6">
    <source>
        <dbReference type="ARBA" id="ARBA00025595"/>
    </source>
</evidence>
<dbReference type="InterPro" id="IPR051401">
    <property type="entry name" value="GtrA_CellWall_Glycosyl"/>
</dbReference>
<dbReference type="GO" id="GO:0005886">
    <property type="term" value="C:plasma membrane"/>
    <property type="evidence" value="ECO:0007669"/>
    <property type="project" value="TreeGrafter"/>
</dbReference>
<evidence type="ECO:0000256" key="7">
    <source>
        <dbReference type="PIRNR" id="PIRNR006298"/>
    </source>
</evidence>
<dbReference type="PIRSF" id="PIRSF006298">
    <property type="entry name" value="GtrA_prd"/>
    <property type="match status" value="1"/>
</dbReference>
<keyword evidence="3 8" id="KW-0812">Transmembrane</keyword>
<dbReference type="Pfam" id="PF04138">
    <property type="entry name" value="GtrA_DPMS_TM"/>
    <property type="match status" value="1"/>
</dbReference>
<keyword evidence="5 8" id="KW-0472">Membrane</keyword>
<dbReference type="KEGG" id="vos:KNV97_14945"/>
<dbReference type="GO" id="GO:0000271">
    <property type="term" value="P:polysaccharide biosynthetic process"/>
    <property type="evidence" value="ECO:0007669"/>
    <property type="project" value="InterPro"/>
</dbReference>
<feature type="transmembrane region" description="Helical" evidence="8">
    <location>
        <begin position="12"/>
        <end position="30"/>
    </location>
</feature>
<dbReference type="AlphaFoldDB" id="A0A975U9D8"/>
<name>A0A975U9D8_9VIBR</name>
<dbReference type="InterPro" id="IPR016480">
    <property type="entry name" value="Glc_translocase_bactprenl-link"/>
</dbReference>
<dbReference type="RefSeq" id="WP_136483505.1">
    <property type="nucleotide sequence ID" value="NZ_CP076643.1"/>
</dbReference>
<feature type="transmembrane region" description="Helical" evidence="8">
    <location>
        <begin position="66"/>
        <end position="84"/>
    </location>
</feature>
<evidence type="ECO:0000256" key="2">
    <source>
        <dbReference type="ARBA" id="ARBA00022448"/>
    </source>
</evidence>
<evidence type="ECO:0000256" key="4">
    <source>
        <dbReference type="ARBA" id="ARBA00022989"/>
    </source>
</evidence>
<sequence>MLKLFAKYSAIGIVNTVIHWGIFVLCVYGWNSSQAVANLTGFILTASFSFFANARFTFQSQATGARYLLFLGFMGLLCLANGWLADQLVLPPVLTLVTTSLLSLLLGFIYTKQVIFRR</sequence>
<evidence type="ECO:0000256" key="5">
    <source>
        <dbReference type="ARBA" id="ARBA00023136"/>
    </source>
</evidence>
<evidence type="ECO:0000256" key="8">
    <source>
        <dbReference type="SAM" id="Phobius"/>
    </source>
</evidence>
<reference evidence="10" key="1">
    <citation type="submission" date="2021-06" db="EMBL/GenBank/DDBJ databases">
        <title>Vibrio nov. sp., novel gut bacterium isolated from Yellow Sea oyster.</title>
        <authorList>
            <person name="Muhammad N."/>
            <person name="Nguyen T.H."/>
            <person name="Lee Y.-J."/>
            <person name="Ko J."/>
            <person name="Kim S.-G."/>
        </authorList>
    </citation>
    <scope>NUCLEOTIDE SEQUENCE</scope>
    <source>
        <strain evidence="10">OG9-811</strain>
    </source>
</reference>
<accession>A0A975U9D8</accession>
<evidence type="ECO:0000256" key="3">
    <source>
        <dbReference type="ARBA" id="ARBA00022692"/>
    </source>
</evidence>
<evidence type="ECO:0000313" key="10">
    <source>
        <dbReference type="EMBL" id="QXO16766.1"/>
    </source>
</evidence>
<protein>
    <recommendedName>
        <fullName evidence="7">Bactoprenol-linked glucose translocase</fullName>
    </recommendedName>
</protein>
<organism evidence="10 11">
    <name type="scientific">Vibrio ostreae</name>
    <dbReference type="NCBI Taxonomy" id="2841925"/>
    <lineage>
        <taxon>Bacteria</taxon>
        <taxon>Pseudomonadati</taxon>
        <taxon>Pseudomonadota</taxon>
        <taxon>Gammaproteobacteria</taxon>
        <taxon>Vibrionales</taxon>
        <taxon>Vibrionaceae</taxon>
        <taxon>Vibrio</taxon>
    </lineage>
</organism>
<feature type="transmembrane region" description="Helical" evidence="8">
    <location>
        <begin position="90"/>
        <end position="110"/>
    </location>
</feature>
<keyword evidence="2 7" id="KW-0813">Transport</keyword>
<evidence type="ECO:0000313" key="11">
    <source>
        <dbReference type="Proteomes" id="UP000694232"/>
    </source>
</evidence>
<dbReference type="PANTHER" id="PTHR38459">
    <property type="entry name" value="PROPHAGE BACTOPRENOL-LINKED GLUCOSE TRANSLOCASE HOMOLOG"/>
    <property type="match status" value="1"/>
</dbReference>
<gene>
    <name evidence="10" type="ORF">KNV97_14945</name>
</gene>
<feature type="domain" description="GtrA/DPMS transmembrane" evidence="9">
    <location>
        <begin position="7"/>
        <end position="116"/>
    </location>
</feature>
<comment type="subcellular location">
    <subcellularLocation>
        <location evidence="1">Membrane</location>
        <topology evidence="1">Multi-pass membrane protein</topology>
    </subcellularLocation>
</comment>
<dbReference type="Proteomes" id="UP000694232">
    <property type="component" value="Chromosome 1"/>
</dbReference>